<dbReference type="EMBL" id="CM002928">
    <property type="protein sequence ID" value="KGN44132.1"/>
    <property type="molecule type" value="Genomic_DNA"/>
</dbReference>
<dbReference type="Gramene" id="KGN44132">
    <property type="protein sequence ID" value="KGN44132"/>
    <property type="gene ID" value="Csa_7G201840"/>
</dbReference>
<proteinExistence type="predicted"/>
<sequence>MDAGNEPLAPSSYSSLVLNVTTTTLTAGSCINLQSSSTSSSSTSSSLFPTTILIKPTDPVGKGYHYKMNFSNKQRQMSDMPYRHIHSI</sequence>
<reference evidence="1 2" key="2">
    <citation type="journal article" date="2009" name="PLoS ONE">
        <title>An integrated genetic and cytogenetic map of the cucumber genome.</title>
        <authorList>
            <person name="Ren Y."/>
            <person name="Zhang Z."/>
            <person name="Liu J."/>
            <person name="Staub J.E."/>
            <person name="Han Y."/>
            <person name="Cheng Z."/>
            <person name="Li X."/>
            <person name="Lu J."/>
            <person name="Miao H."/>
            <person name="Kang H."/>
            <person name="Xie B."/>
            <person name="Gu X."/>
            <person name="Wang X."/>
            <person name="Du Y."/>
            <person name="Jin W."/>
            <person name="Huang S."/>
        </authorList>
    </citation>
    <scope>NUCLEOTIDE SEQUENCE [LARGE SCALE GENOMIC DNA]</scope>
    <source>
        <strain evidence="2">cv. 9930</strain>
    </source>
</reference>
<protein>
    <submittedName>
        <fullName evidence="1">Uncharacterized protein</fullName>
    </submittedName>
</protein>
<accession>A0A0A0K748</accession>
<reference evidence="1 2" key="1">
    <citation type="journal article" date="2009" name="Nat. Genet.">
        <title>The genome of the cucumber, Cucumis sativus L.</title>
        <authorList>
            <person name="Huang S."/>
            <person name="Li R."/>
            <person name="Zhang Z."/>
            <person name="Li L."/>
            <person name="Gu X."/>
            <person name="Fan W."/>
            <person name="Lucas W.J."/>
            <person name="Wang X."/>
            <person name="Xie B."/>
            <person name="Ni P."/>
            <person name="Ren Y."/>
            <person name="Zhu H."/>
            <person name="Li J."/>
            <person name="Lin K."/>
            <person name="Jin W."/>
            <person name="Fei Z."/>
            <person name="Li G."/>
            <person name="Staub J."/>
            <person name="Kilian A."/>
            <person name="van der Vossen E.A."/>
            <person name="Wu Y."/>
            <person name="Guo J."/>
            <person name="He J."/>
            <person name="Jia Z."/>
            <person name="Ren Y."/>
            <person name="Tian G."/>
            <person name="Lu Y."/>
            <person name="Ruan J."/>
            <person name="Qian W."/>
            <person name="Wang M."/>
            <person name="Huang Q."/>
            <person name="Li B."/>
            <person name="Xuan Z."/>
            <person name="Cao J."/>
            <person name="Asan"/>
            <person name="Wu Z."/>
            <person name="Zhang J."/>
            <person name="Cai Q."/>
            <person name="Bai Y."/>
            <person name="Zhao B."/>
            <person name="Han Y."/>
            <person name="Li Y."/>
            <person name="Li X."/>
            <person name="Wang S."/>
            <person name="Shi Q."/>
            <person name="Liu S."/>
            <person name="Cho W.K."/>
            <person name="Kim J.Y."/>
            <person name="Xu Y."/>
            <person name="Heller-Uszynska K."/>
            <person name="Miao H."/>
            <person name="Cheng Z."/>
            <person name="Zhang S."/>
            <person name="Wu J."/>
            <person name="Yang Y."/>
            <person name="Kang H."/>
            <person name="Li M."/>
            <person name="Liang H."/>
            <person name="Ren X."/>
            <person name="Shi Z."/>
            <person name="Wen M."/>
            <person name="Jian M."/>
            <person name="Yang H."/>
            <person name="Zhang G."/>
            <person name="Yang Z."/>
            <person name="Chen R."/>
            <person name="Liu S."/>
            <person name="Li J."/>
            <person name="Ma L."/>
            <person name="Liu H."/>
            <person name="Zhou Y."/>
            <person name="Zhao J."/>
            <person name="Fang X."/>
            <person name="Li G."/>
            <person name="Fang L."/>
            <person name="Li Y."/>
            <person name="Liu D."/>
            <person name="Zheng H."/>
            <person name="Zhang Y."/>
            <person name="Qin N."/>
            <person name="Li Z."/>
            <person name="Yang G."/>
            <person name="Yang S."/>
            <person name="Bolund L."/>
            <person name="Kristiansen K."/>
            <person name="Zheng H."/>
            <person name="Li S."/>
            <person name="Zhang X."/>
            <person name="Yang H."/>
            <person name="Wang J."/>
            <person name="Sun R."/>
            <person name="Zhang B."/>
            <person name="Jiang S."/>
            <person name="Wang J."/>
            <person name="Du Y."/>
            <person name="Li S."/>
        </authorList>
    </citation>
    <scope>NUCLEOTIDE SEQUENCE [LARGE SCALE GENOMIC DNA]</scope>
    <source>
        <strain evidence="2">cv. 9930</strain>
    </source>
</reference>
<reference evidence="1 2" key="3">
    <citation type="journal article" date="2010" name="BMC Genomics">
        <title>Transcriptome sequencing and comparative analysis of cucumber flowers with different sex types.</title>
        <authorList>
            <person name="Guo S."/>
            <person name="Zheng Y."/>
            <person name="Joung J.G."/>
            <person name="Liu S."/>
            <person name="Zhang Z."/>
            <person name="Crasta O.R."/>
            <person name="Sobral B.W."/>
            <person name="Xu Y."/>
            <person name="Huang S."/>
            <person name="Fei Z."/>
        </authorList>
    </citation>
    <scope>NUCLEOTIDE SEQUENCE [LARGE SCALE GENOMIC DNA]</scope>
    <source>
        <strain evidence="2">cv. 9930</strain>
    </source>
</reference>
<organism evidence="1 2">
    <name type="scientific">Cucumis sativus</name>
    <name type="common">Cucumber</name>
    <dbReference type="NCBI Taxonomy" id="3659"/>
    <lineage>
        <taxon>Eukaryota</taxon>
        <taxon>Viridiplantae</taxon>
        <taxon>Streptophyta</taxon>
        <taxon>Embryophyta</taxon>
        <taxon>Tracheophyta</taxon>
        <taxon>Spermatophyta</taxon>
        <taxon>Magnoliopsida</taxon>
        <taxon>eudicotyledons</taxon>
        <taxon>Gunneridae</taxon>
        <taxon>Pentapetalae</taxon>
        <taxon>rosids</taxon>
        <taxon>fabids</taxon>
        <taxon>Cucurbitales</taxon>
        <taxon>Cucurbitaceae</taxon>
        <taxon>Benincaseae</taxon>
        <taxon>Cucumis</taxon>
    </lineage>
</organism>
<name>A0A0A0K748_CUCSA</name>
<keyword evidence="2" id="KW-1185">Reference proteome</keyword>
<reference evidence="1 2" key="4">
    <citation type="journal article" date="2011" name="BMC Genomics">
        <title>RNA-Seq improves annotation of protein-coding genes in the cucumber genome.</title>
        <authorList>
            <person name="Li Z."/>
            <person name="Zhang Z."/>
            <person name="Yan P."/>
            <person name="Huang S."/>
            <person name="Fei Z."/>
            <person name="Lin K."/>
        </authorList>
    </citation>
    <scope>NUCLEOTIDE SEQUENCE [LARGE SCALE GENOMIC DNA]</scope>
    <source>
        <strain evidence="2">cv. 9930</strain>
    </source>
</reference>
<dbReference type="AlphaFoldDB" id="A0A0A0K748"/>
<gene>
    <name evidence="1" type="ORF">Csa_7G201840</name>
</gene>
<evidence type="ECO:0000313" key="2">
    <source>
        <dbReference type="Proteomes" id="UP000029981"/>
    </source>
</evidence>
<dbReference type="Proteomes" id="UP000029981">
    <property type="component" value="Chromosome 7"/>
</dbReference>
<evidence type="ECO:0000313" key="1">
    <source>
        <dbReference type="EMBL" id="KGN44132.1"/>
    </source>
</evidence>